<reference evidence="2 3" key="1">
    <citation type="journal article" date="2024" name="BMC Genomics">
        <title>Genome assembly of redclaw crayfish (Cherax quadricarinatus) provides insights into its immune adaptation and hypoxia tolerance.</title>
        <authorList>
            <person name="Liu Z."/>
            <person name="Zheng J."/>
            <person name="Li H."/>
            <person name="Fang K."/>
            <person name="Wang S."/>
            <person name="He J."/>
            <person name="Zhou D."/>
            <person name="Weng S."/>
            <person name="Chi M."/>
            <person name="Gu Z."/>
            <person name="He J."/>
            <person name="Li F."/>
            <person name="Wang M."/>
        </authorList>
    </citation>
    <scope>NUCLEOTIDE SEQUENCE [LARGE SCALE GENOMIC DNA]</scope>
    <source>
        <strain evidence="2">ZL_2023a</strain>
    </source>
</reference>
<keyword evidence="3" id="KW-1185">Reference proteome</keyword>
<accession>A0AAW0WQZ2</accession>
<feature type="transmembrane region" description="Helical" evidence="1">
    <location>
        <begin position="168"/>
        <end position="187"/>
    </location>
</feature>
<keyword evidence="1" id="KW-1133">Transmembrane helix</keyword>
<sequence>MHTDILYGGAWGTRIRVVLTVLLVATVIYTVVLNALAGPGFFPFKHSTGYVSDKLFICITPAGYTFSIWAAIYVSLILIAIYAIALLFLKVCEVKVWKLGGAVPSSLILVLIINLNLNVGWLFAWDNISVTASAIILVLIVITNGTALSLSACSFAKDAASLYTKSKFNFWCGILVINGLLLYSTWTTFASTINQSIFYKYELKLDGNSVCLCALSFLVVGFVVWFVLENTVFTLVANPFLTHYIVLLWAIVGIYMEQKDIVSTEVSALITTTIVVAAVLFLTRIFLLIYRNRENGIYKNTVLLLK</sequence>
<proteinExistence type="predicted"/>
<organism evidence="2 3">
    <name type="scientific">Cherax quadricarinatus</name>
    <name type="common">Australian red claw crayfish</name>
    <dbReference type="NCBI Taxonomy" id="27406"/>
    <lineage>
        <taxon>Eukaryota</taxon>
        <taxon>Metazoa</taxon>
        <taxon>Ecdysozoa</taxon>
        <taxon>Arthropoda</taxon>
        <taxon>Crustacea</taxon>
        <taxon>Multicrustacea</taxon>
        <taxon>Malacostraca</taxon>
        <taxon>Eumalacostraca</taxon>
        <taxon>Eucarida</taxon>
        <taxon>Decapoda</taxon>
        <taxon>Pleocyemata</taxon>
        <taxon>Astacidea</taxon>
        <taxon>Parastacoidea</taxon>
        <taxon>Parastacidae</taxon>
        <taxon>Cherax</taxon>
    </lineage>
</organism>
<evidence type="ECO:0000313" key="2">
    <source>
        <dbReference type="EMBL" id="KAK8729730.1"/>
    </source>
</evidence>
<feature type="transmembrane region" description="Helical" evidence="1">
    <location>
        <begin position="207"/>
        <end position="228"/>
    </location>
</feature>
<protein>
    <submittedName>
        <fullName evidence="2">Uncharacterized protein</fullName>
    </submittedName>
</protein>
<comment type="caution">
    <text evidence="2">The sequence shown here is derived from an EMBL/GenBank/DDBJ whole genome shotgun (WGS) entry which is preliminary data.</text>
</comment>
<dbReference type="EMBL" id="JARKIK010000066">
    <property type="protein sequence ID" value="KAK8729730.1"/>
    <property type="molecule type" value="Genomic_DNA"/>
</dbReference>
<feature type="transmembrane region" description="Helical" evidence="1">
    <location>
        <begin position="268"/>
        <end position="290"/>
    </location>
</feature>
<gene>
    <name evidence="2" type="ORF">OTU49_008291</name>
</gene>
<keyword evidence="1" id="KW-0812">Transmembrane</keyword>
<dbReference type="AlphaFoldDB" id="A0AAW0WQZ2"/>
<feature type="transmembrane region" description="Helical" evidence="1">
    <location>
        <begin position="235"/>
        <end position="256"/>
    </location>
</feature>
<evidence type="ECO:0000256" key="1">
    <source>
        <dbReference type="SAM" id="Phobius"/>
    </source>
</evidence>
<feature type="transmembrane region" description="Helical" evidence="1">
    <location>
        <begin position="62"/>
        <end position="89"/>
    </location>
</feature>
<evidence type="ECO:0000313" key="3">
    <source>
        <dbReference type="Proteomes" id="UP001445076"/>
    </source>
</evidence>
<feature type="transmembrane region" description="Helical" evidence="1">
    <location>
        <begin position="21"/>
        <end position="42"/>
    </location>
</feature>
<keyword evidence="1" id="KW-0472">Membrane</keyword>
<name>A0AAW0WQZ2_CHEQU</name>
<dbReference type="PANTHER" id="PTHR33802:SF1">
    <property type="entry name" value="XK-RELATED PROTEIN"/>
    <property type="match status" value="1"/>
</dbReference>
<feature type="transmembrane region" description="Helical" evidence="1">
    <location>
        <begin position="101"/>
        <end position="124"/>
    </location>
</feature>
<dbReference type="Proteomes" id="UP001445076">
    <property type="component" value="Unassembled WGS sequence"/>
</dbReference>
<feature type="transmembrane region" description="Helical" evidence="1">
    <location>
        <begin position="130"/>
        <end position="156"/>
    </location>
</feature>
<dbReference type="PANTHER" id="PTHR33802">
    <property type="entry name" value="SI:CH211-161H7.5-RELATED"/>
    <property type="match status" value="1"/>
</dbReference>